<feature type="transmembrane region" description="Helical" evidence="1">
    <location>
        <begin position="1273"/>
        <end position="1297"/>
    </location>
</feature>
<reference evidence="4" key="1">
    <citation type="submission" date="2010-03" db="EMBL/GenBank/DDBJ databases">
        <title>The complete genome of Mycoplasma crocodyli MP145.</title>
        <authorList>
            <person name="Glass J.I."/>
            <person name="Durkin A.S."/>
            <person name="Hostetler J."/>
            <person name="Jackson J."/>
            <person name="Johnson J."/>
            <person name="May M.A."/>
            <person name="Paralanov V."/>
            <person name="Radune D."/>
            <person name="Szczypinski B."/>
            <person name="Brown D.R."/>
        </authorList>
    </citation>
    <scope>NUCLEOTIDE SEQUENCE [LARGE SCALE GENOMIC DNA]</scope>
    <source>
        <strain evidence="4">ATCC 51981 / MP145</strain>
    </source>
</reference>
<gene>
    <name evidence="3" type="ordered locus">MCRO_0689</name>
</gene>
<organism evidence="3 4">
    <name type="scientific">Mycoplasma crocodyli (strain ATCC 51981 / MP145)</name>
    <dbReference type="NCBI Taxonomy" id="512564"/>
    <lineage>
        <taxon>Bacteria</taxon>
        <taxon>Bacillati</taxon>
        <taxon>Mycoplasmatota</taxon>
        <taxon>Mollicutes</taxon>
        <taxon>Mycoplasmataceae</taxon>
        <taxon>Mycoplasma</taxon>
    </lineage>
</organism>
<name>D5E697_MYCCM</name>
<dbReference type="Proteomes" id="UP000001845">
    <property type="component" value="Chromosome"/>
</dbReference>
<keyword evidence="1" id="KW-0472">Membrane</keyword>
<evidence type="ECO:0000256" key="1">
    <source>
        <dbReference type="SAM" id="Phobius"/>
    </source>
</evidence>
<dbReference type="Gene3D" id="2.60.120.260">
    <property type="entry name" value="Galactose-binding domain-like"/>
    <property type="match status" value="2"/>
</dbReference>
<dbReference type="OrthoDB" id="394925at2"/>
<accession>D5E697</accession>
<evidence type="ECO:0000313" key="3">
    <source>
        <dbReference type="EMBL" id="ADE19548.1"/>
    </source>
</evidence>
<dbReference type="Pfam" id="PF08305">
    <property type="entry name" value="NPCBM"/>
    <property type="match status" value="1"/>
</dbReference>
<dbReference type="SUPFAM" id="SSF49785">
    <property type="entry name" value="Galactose-binding domain-like"/>
    <property type="match status" value="3"/>
</dbReference>
<dbReference type="Gene3D" id="2.60.120.1060">
    <property type="entry name" value="NPCBM/NEW2 domain"/>
    <property type="match status" value="1"/>
</dbReference>
<dbReference type="EMBL" id="CP001991">
    <property type="protein sequence ID" value="ADE19548.1"/>
    <property type="molecule type" value="Genomic_DNA"/>
</dbReference>
<dbReference type="InterPro" id="IPR013222">
    <property type="entry name" value="Glyco_hyd_98_carb-bd"/>
</dbReference>
<dbReference type="Pfam" id="PF00754">
    <property type="entry name" value="F5_F8_type_C"/>
    <property type="match status" value="2"/>
</dbReference>
<sequence length="1305" mass="148790">MKKITKILLGSTILVSVAVSTPLLFISNNQKSKKLIDKPNYYNESSTTLRANTNFNWLSDLTLKNKDSLGNEVKINTNYDGKTINLNIGGKKTAFFKGLGTHSDNELIYDLSDKSFDKFSAYYGVDFSKGDKSAGVKFNFFVSDNGTDWTSLKEDASVYKGNSEAGKIDLDITGKKVLKITIKKVGGSNSYNHAVLAHAMFRKSSYPFELKTTYDFIKTPEEYKQSIIAKNPISSEVSTYELDLYKEKFVSRVGYDYLVSLFNVDEELKTFIQWLFNDSLGNKLLKYYMTGGDLDANKTSQEYWVNSIKVLHSLYKKYLNSFNITFVDETSKVARGEVYLKLAAATALVYGTGVWSDFSQKRSDPLTRFEIFYKLRSQTDQQDITEYIEELEKKGTATTQWEKAALLRLRNRVKAGTYYDKLKVDHFDNLTVEHMRWIINSDLTDDEINFLNYWSRRRGMSGGGNPQPFSGNFSIGGYDFVSYTTGSAHSDFFKKFKLNEPTSPEAIKKFEEMDKKYFLTKFGIKNDGVFRNWVRMEVGQVCGGISKQGTAMLSSTGYPSVVVGQPGHGAYLNYKYKKDIDPVTKTEKLYKYWAIDNQVGSWNVAEKGERMILDWRPKRINGDYFEYNVNYIQMAENALKNKDQFYKSNNLFETARFYDDIAKKEEIYRKAIEIFPQNYNAIYALDLLMIDPTNSKSDADKVAFGKMVLTNLKMYPHPYNNIVKQVVNSLKGDEHKFELNSLLKKNLVRDSRIDKSEAYDHGIINEQARGILGDLNTDLATFSFSGDKANKIVINDMYKNSDTELRYSIDGGSTFKTSREKEVLLSDEEITLLTDSNDIVVGLSGTSETFRINLSSLPLDSNKYYYNNLTQKLYGDGVDKLLWSEDKKTWTSFKEQAPKITEEQGKEIFIKRLAFDKVLPAGPISFTFYPTKLEKEDAYLPTYLFKFTASDGGKNKEASKAVDEDFNSYYETGEQKDPSKMFMQWEFNKPIKVSKIEYLPKGGNGNIQAGKVLYSTTNDDEASFTELTTFVWKNDNKTKIVDFILDKEIKYLKIIPSQVHGGKFLSAREINLYGPVSDYYLVDNSKYEVTTNSEEKTKENNALTNALDNDFTNIWHSNWNKNPKDVNILFTFNKPLTLSSLVYEPRKDVMSGIITKLKVSYSLDGVEYKDYKTIDLKSDSNSKEIIFDEPIEAKYLKLDVLASSDGHSAAQKFRIYEKNKNISIDPIPELPQNPTPNEPNVPNVPIEPKPTEPTNIPTVDTYKGQKETNSNKIILFSSLFGGLALIGVIGLATFLIMKKIKTKKN</sequence>
<protein>
    <submittedName>
        <fullName evidence="3">Possible family 98 glycosyl hydrolase (Alpha-N-acetylglucosaminidase)</fullName>
    </submittedName>
</protein>
<dbReference type="eggNOG" id="COG3250">
    <property type="taxonomic scope" value="Bacteria"/>
</dbReference>
<reference evidence="3 4" key="3">
    <citation type="journal article" date="2011" name="J. Bacteriol.">
        <title>Genome sequences of Mycoplasma alligatoris A21JP2T and Mycoplasma crocodyli MP145T.</title>
        <authorList>
            <person name="Brown D.R."/>
            <person name="Farmerie W.G."/>
            <person name="May M."/>
            <person name="Benders G.A."/>
            <person name="Durkin A.S."/>
            <person name="Hlavinka K."/>
            <person name="Hostetler J."/>
            <person name="Jackson J."/>
            <person name="Johnson J."/>
            <person name="Miller R.H."/>
            <person name="Paralanov V."/>
            <person name="Radune D."/>
            <person name="Szczypinski B."/>
            <person name="Glass J.I."/>
        </authorList>
    </citation>
    <scope>NUCLEOTIDE SEQUENCE [LARGE SCALE GENOMIC DNA]</scope>
    <source>
        <strain evidence="4">ATCC 51981 / MP145</strain>
    </source>
</reference>
<dbReference type="HOGENOM" id="CLU_259111_0_0_14"/>
<dbReference type="GO" id="GO:0016787">
    <property type="term" value="F:hydrolase activity"/>
    <property type="evidence" value="ECO:0007669"/>
    <property type="project" value="UniProtKB-KW"/>
</dbReference>
<proteinExistence type="predicted"/>
<dbReference type="STRING" id="512564.MCRO_0689"/>
<dbReference type="InterPro" id="IPR000421">
    <property type="entry name" value="FA58C"/>
</dbReference>
<evidence type="ECO:0000259" key="2">
    <source>
        <dbReference type="PROSITE" id="PS50022"/>
    </source>
</evidence>
<keyword evidence="4" id="KW-1185">Reference proteome</keyword>
<keyword evidence="3" id="KW-0378">Hydrolase</keyword>
<keyword evidence="1" id="KW-1133">Transmembrane helix</keyword>
<dbReference type="RefSeq" id="WP_013054325.1">
    <property type="nucleotide sequence ID" value="NC_014014.1"/>
</dbReference>
<dbReference type="KEGG" id="mcd:MCRO_0689"/>
<reference key="2">
    <citation type="submission" date="2010-03" db="EMBL/GenBank/DDBJ databases">
        <authorList>
            <person name="Ma Z."/>
            <person name="Wang X."/>
            <person name="Liu H."/>
        </authorList>
    </citation>
    <scope>NUCLEOTIDE SEQUENCE</scope>
    <source>
        <strain>MP145</strain>
    </source>
</reference>
<dbReference type="SMART" id="SM00776">
    <property type="entry name" value="NPCBM"/>
    <property type="match status" value="1"/>
</dbReference>
<feature type="domain" description="F5/8 type C" evidence="2">
    <location>
        <begin position="1067"/>
        <end position="1218"/>
    </location>
</feature>
<dbReference type="eggNOG" id="COG3291">
    <property type="taxonomic scope" value="Bacteria"/>
</dbReference>
<dbReference type="PROSITE" id="PS50022">
    <property type="entry name" value="FA58C_3"/>
    <property type="match status" value="1"/>
</dbReference>
<dbReference type="InterPro" id="IPR038637">
    <property type="entry name" value="NPCBM_sf"/>
</dbReference>
<evidence type="ECO:0000313" key="4">
    <source>
        <dbReference type="Proteomes" id="UP000001845"/>
    </source>
</evidence>
<keyword evidence="1" id="KW-0812">Transmembrane</keyword>
<dbReference type="InterPro" id="IPR008979">
    <property type="entry name" value="Galactose-bd-like_sf"/>
</dbReference>